<protein>
    <submittedName>
        <fullName evidence="1">Uncharacterized protein</fullName>
    </submittedName>
</protein>
<reference evidence="1 2" key="1">
    <citation type="journal article" date="2011" name="PLoS Genet.">
        <title>Comparative genomic analysis of human fungal pathogens causing paracoccidioidomycosis.</title>
        <authorList>
            <person name="Desjardins C.A."/>
            <person name="Champion M.D."/>
            <person name="Holder J.W."/>
            <person name="Muszewska A."/>
            <person name="Goldberg J."/>
            <person name="Bailao A.M."/>
            <person name="Brigido M.M."/>
            <person name="Ferreira M.E."/>
            <person name="Garcia A.M."/>
            <person name="Grynberg M."/>
            <person name="Gujja S."/>
            <person name="Heiman D.I."/>
            <person name="Henn M.R."/>
            <person name="Kodira C.D."/>
            <person name="Leon-Narvaez H."/>
            <person name="Longo L.V."/>
            <person name="Ma L.J."/>
            <person name="Malavazi I."/>
            <person name="Matsuo A.L."/>
            <person name="Morais F.V."/>
            <person name="Pereira M."/>
            <person name="Rodriguez-Brito S."/>
            <person name="Sakthikumar S."/>
            <person name="Salem-Izacc S.M."/>
            <person name="Sykes S.M."/>
            <person name="Teixeira M.M."/>
            <person name="Vallejo M.C."/>
            <person name="Walter M.E."/>
            <person name="Yandava C."/>
            <person name="Young S."/>
            <person name="Zeng Q."/>
            <person name="Zucker J."/>
            <person name="Felipe M.S."/>
            <person name="Goldman G.H."/>
            <person name="Haas B.J."/>
            <person name="McEwen J.G."/>
            <person name="Nino-Vega G."/>
            <person name="Puccia R."/>
            <person name="San-Blas G."/>
            <person name="Soares C.M."/>
            <person name="Birren B.W."/>
            <person name="Cuomo C.A."/>
        </authorList>
    </citation>
    <scope>NUCLEOTIDE SEQUENCE [LARGE SCALE GENOMIC DNA]</scope>
    <source>
        <strain evidence="1 2">Pb18</strain>
    </source>
</reference>
<dbReference type="VEuPathDB" id="FungiDB:PADG_11184"/>
<evidence type="ECO:0000313" key="2">
    <source>
        <dbReference type="Proteomes" id="UP000001628"/>
    </source>
</evidence>
<gene>
    <name evidence="1" type="ORF">PADG_11184</name>
</gene>
<dbReference type="AlphaFoldDB" id="A0A0A0HXF7"/>
<keyword evidence="2" id="KW-1185">Reference proteome</keyword>
<dbReference type="EMBL" id="KN275957">
    <property type="protein sequence ID" value="KGM92726.1"/>
    <property type="molecule type" value="Genomic_DNA"/>
</dbReference>
<dbReference type="GeneID" id="22587081"/>
<dbReference type="InParanoid" id="A0A0A0HXF7"/>
<dbReference type="HOGENOM" id="CLU_3191501_0_0_1"/>
<organism evidence="1 2">
    <name type="scientific">Paracoccidioides brasiliensis (strain Pb18)</name>
    <dbReference type="NCBI Taxonomy" id="502780"/>
    <lineage>
        <taxon>Eukaryota</taxon>
        <taxon>Fungi</taxon>
        <taxon>Dikarya</taxon>
        <taxon>Ascomycota</taxon>
        <taxon>Pezizomycotina</taxon>
        <taxon>Eurotiomycetes</taxon>
        <taxon>Eurotiomycetidae</taxon>
        <taxon>Onygenales</taxon>
        <taxon>Ajellomycetaceae</taxon>
        <taxon>Paracoccidioides</taxon>
    </lineage>
</organism>
<accession>A0A0A0HXF7</accession>
<dbReference type="Proteomes" id="UP000001628">
    <property type="component" value="Unassembled WGS sequence"/>
</dbReference>
<sequence>MYGDGGTPMYRIIESSPGPNTITSPMIDGLRAPYLAVGGMDLKLST</sequence>
<proteinExistence type="predicted"/>
<dbReference type="RefSeq" id="XP_010756779.1">
    <property type="nucleotide sequence ID" value="XM_010758477.1"/>
</dbReference>
<dbReference type="KEGG" id="pbn:PADG_11184"/>
<evidence type="ECO:0000313" key="1">
    <source>
        <dbReference type="EMBL" id="KGM92726.1"/>
    </source>
</evidence>
<name>A0A0A0HXF7_PARBD</name>